<evidence type="ECO:0000256" key="1">
    <source>
        <dbReference type="ARBA" id="ARBA00004604"/>
    </source>
</evidence>
<dbReference type="GO" id="GO:0032040">
    <property type="term" value="C:small-subunit processome"/>
    <property type="evidence" value="ECO:0007669"/>
    <property type="project" value="TreeGrafter"/>
</dbReference>
<dbReference type="Gene3D" id="2.130.10.10">
    <property type="entry name" value="YVTN repeat-like/Quinoprotein amine dehydrogenase"/>
    <property type="match status" value="1"/>
</dbReference>
<evidence type="ECO:0000256" key="6">
    <source>
        <dbReference type="ARBA" id="ARBA00025767"/>
    </source>
</evidence>
<dbReference type="Proteomes" id="UP001224775">
    <property type="component" value="Unassembled WGS sequence"/>
</dbReference>
<evidence type="ECO:0000256" key="5">
    <source>
        <dbReference type="ARBA" id="ARBA00023242"/>
    </source>
</evidence>
<keyword evidence="4" id="KW-0677">Repeat</keyword>
<evidence type="ECO:0000256" key="4">
    <source>
        <dbReference type="ARBA" id="ARBA00022737"/>
    </source>
</evidence>
<evidence type="ECO:0000313" key="9">
    <source>
        <dbReference type="EMBL" id="KAK1739680.1"/>
    </source>
</evidence>
<evidence type="ECO:0000256" key="8">
    <source>
        <dbReference type="SAM" id="MobiDB-lite"/>
    </source>
</evidence>
<evidence type="ECO:0000256" key="2">
    <source>
        <dbReference type="ARBA" id="ARBA00022552"/>
    </source>
</evidence>
<dbReference type="PROSITE" id="PS50082">
    <property type="entry name" value="WD_REPEATS_2"/>
    <property type="match status" value="1"/>
</dbReference>
<evidence type="ECO:0000256" key="7">
    <source>
        <dbReference type="PROSITE-ProRule" id="PRU00221"/>
    </source>
</evidence>
<proteinExistence type="inferred from homology"/>
<keyword evidence="3 7" id="KW-0853">WD repeat</keyword>
<dbReference type="InterPro" id="IPR001680">
    <property type="entry name" value="WD40_rpt"/>
</dbReference>
<keyword evidence="10" id="KW-1185">Reference proteome</keyword>
<feature type="repeat" description="WD" evidence="7">
    <location>
        <begin position="479"/>
        <end position="513"/>
    </location>
</feature>
<accession>A0AAD9DBG8</accession>
<evidence type="ECO:0000256" key="3">
    <source>
        <dbReference type="ARBA" id="ARBA00022574"/>
    </source>
</evidence>
<feature type="compositionally biased region" description="Acidic residues" evidence="8">
    <location>
        <begin position="161"/>
        <end position="172"/>
    </location>
</feature>
<dbReference type="InterPro" id="IPR036322">
    <property type="entry name" value="WD40_repeat_dom_sf"/>
</dbReference>
<dbReference type="GO" id="GO:0006364">
    <property type="term" value="P:rRNA processing"/>
    <property type="evidence" value="ECO:0007669"/>
    <property type="project" value="UniProtKB-KW"/>
</dbReference>
<dbReference type="SUPFAM" id="SSF50978">
    <property type="entry name" value="WD40 repeat-like"/>
    <property type="match status" value="1"/>
</dbReference>
<reference evidence="9" key="1">
    <citation type="submission" date="2023-06" db="EMBL/GenBank/DDBJ databases">
        <title>Survivors Of The Sea: Transcriptome response of Skeletonema marinoi to long-term dormancy.</title>
        <authorList>
            <person name="Pinder M.I.M."/>
            <person name="Kourtchenko O."/>
            <person name="Robertson E.K."/>
            <person name="Larsson T."/>
            <person name="Maumus F."/>
            <person name="Osuna-Cruz C.M."/>
            <person name="Vancaester E."/>
            <person name="Stenow R."/>
            <person name="Vandepoele K."/>
            <person name="Ploug H."/>
            <person name="Bruchert V."/>
            <person name="Godhe A."/>
            <person name="Topel M."/>
        </authorList>
    </citation>
    <scope>NUCLEOTIDE SEQUENCE</scope>
    <source>
        <strain evidence="9">R05AC</strain>
    </source>
</reference>
<feature type="compositionally biased region" description="Acidic residues" evidence="8">
    <location>
        <begin position="187"/>
        <end position="203"/>
    </location>
</feature>
<dbReference type="EMBL" id="JATAAI010000017">
    <property type="protein sequence ID" value="KAK1739680.1"/>
    <property type="molecule type" value="Genomic_DNA"/>
</dbReference>
<name>A0AAD9DBG8_9STRA</name>
<feature type="compositionally biased region" description="Gly residues" evidence="8">
    <location>
        <begin position="76"/>
        <end position="86"/>
    </location>
</feature>
<comment type="similarity">
    <text evidence="6">Belongs to the WD repeat UTP18 family.</text>
</comment>
<protein>
    <submittedName>
        <fullName evidence="9">U3 small nucleolar RNA-associated protein 18</fullName>
    </submittedName>
</protein>
<dbReference type="InterPro" id="IPR045161">
    <property type="entry name" value="Utp18"/>
</dbReference>
<keyword evidence="2" id="KW-0698">rRNA processing</keyword>
<organism evidence="9 10">
    <name type="scientific">Skeletonema marinoi</name>
    <dbReference type="NCBI Taxonomy" id="267567"/>
    <lineage>
        <taxon>Eukaryota</taxon>
        <taxon>Sar</taxon>
        <taxon>Stramenopiles</taxon>
        <taxon>Ochrophyta</taxon>
        <taxon>Bacillariophyta</taxon>
        <taxon>Coscinodiscophyceae</taxon>
        <taxon>Thalassiosirophycidae</taxon>
        <taxon>Thalassiosirales</taxon>
        <taxon>Skeletonemataceae</taxon>
        <taxon>Skeletonema</taxon>
        <taxon>Skeletonema marinoi-dohrnii complex</taxon>
    </lineage>
</organism>
<feature type="compositionally biased region" description="Acidic residues" evidence="8">
    <location>
        <begin position="141"/>
        <end position="153"/>
    </location>
</feature>
<dbReference type="PANTHER" id="PTHR18359">
    <property type="entry name" value="WD-REPEAT PROTEIN-RELATED"/>
    <property type="match status" value="1"/>
</dbReference>
<sequence length="660" mass="72932">MPKKKQSKKAQEQKHVSPLNHSVDDAQDDDKAISRRDNRTKKTNKTSSSGKVHKDNKHALSETKLAEEAALTAMLFGGGGGVGGASSGAWTDDDDDDQINDTSAWDEKYGNQNSEEDDSDKEEKAAESSGDLFAIDRSGEDIEEDEDDADERSDDEHQSDTDSDGDDDEFEQEVNKGSMQGAAWQDPESDSDSDDSDDDDSDSEERIMKTKKQKGVSLVDGPNRLKKLRRYRDETDPLSLSEYELRLRERFMNTTSVAANTGWADVNQIQQKQEEPKTKRKRGGYGSSSEDDESGDEDYNVATDILESNASLFQHSSSGMQLPPTILDVVRTRDGNLSDPNNSVLSAVQFHPGSDEENPLLMTAGMDKMLRFFRIDGEENPKIHGIHFPTLPITCASFLGDSGSVVMSGRRPFFYVYDAISGNIQKIQSIIGRKERSLEKFTVSPSGDVIAFVGNDGYIILVDGKSRQWIGDLKMNGSVRAITFSEDGEFIMGSGSDGDVYKWNVRSRRCVERFHNEDGTITSALAATSNFLAVGSESGVVNLYTEKYSKTSLYGGSDSGVGLNATKRNPLKSIMNLTTSADSLKFSADGQILALSTRRETNGLKLLHVPTQTVFSNWPTSKTPLKYVWSTDFSPGSKYFAVGNDHGKCLLYRLKHYWDE</sequence>
<dbReference type="AlphaFoldDB" id="A0AAD9DBG8"/>
<dbReference type="InterPro" id="IPR015943">
    <property type="entry name" value="WD40/YVTN_repeat-like_dom_sf"/>
</dbReference>
<comment type="subcellular location">
    <subcellularLocation>
        <location evidence="1">Nucleus</location>
        <location evidence="1">Nucleolus</location>
    </subcellularLocation>
</comment>
<dbReference type="Pfam" id="PF00400">
    <property type="entry name" value="WD40"/>
    <property type="match status" value="1"/>
</dbReference>
<feature type="region of interest" description="Disordered" evidence="8">
    <location>
        <begin position="263"/>
        <end position="297"/>
    </location>
</feature>
<keyword evidence="5" id="KW-0539">Nucleus</keyword>
<evidence type="ECO:0000313" key="10">
    <source>
        <dbReference type="Proteomes" id="UP001224775"/>
    </source>
</evidence>
<dbReference type="PANTHER" id="PTHR18359:SF0">
    <property type="entry name" value="U3 SMALL NUCLEOLAR RNA-ASSOCIATED PROTEIN 18 HOMOLOG"/>
    <property type="match status" value="1"/>
</dbReference>
<feature type="region of interest" description="Disordered" evidence="8">
    <location>
        <begin position="75"/>
        <end position="223"/>
    </location>
</feature>
<dbReference type="GO" id="GO:0034388">
    <property type="term" value="C:Pwp2p-containing subcomplex of 90S preribosome"/>
    <property type="evidence" value="ECO:0007669"/>
    <property type="project" value="TreeGrafter"/>
</dbReference>
<gene>
    <name evidence="9" type="ORF">QTG54_009439</name>
</gene>
<comment type="caution">
    <text evidence="9">The sequence shown here is derived from an EMBL/GenBank/DDBJ whole genome shotgun (WGS) entry which is preliminary data.</text>
</comment>
<dbReference type="SMART" id="SM00320">
    <property type="entry name" value="WD40"/>
    <property type="match status" value="5"/>
</dbReference>
<feature type="region of interest" description="Disordered" evidence="8">
    <location>
        <begin position="1"/>
        <end position="63"/>
    </location>
</feature>